<sequence>MCDQRPVFLGSLVLMGFFLFYVNGEECSNSSSLIGHKFEFMMLQHQLRGVFTVVDDCSFRVSRFDMLSGSDVHWLGAMSSGFENMTKDGFVIYDQKLNQTFKTVSFIVQLMGNVTWDKLGVVSVWDLLTASDFAEPPPLESIDVTVGKSYISEAFKVPTMFDKCYVDIGLEATTGWAKPNSTSNLMLNADVLVTGIREDGFPFADDFYIMKSSVCSVKEGTASGVVESENFGHFSLNLSDHVDECLGPLDADNKYAQDVIIADANAPLIVTAGPSVHYPNPPNPLKVLYINKKEAPVLKVEGGVLVKFLIEAGHEVSFYMTSDFLGGNASLRNRAEPIYAGGQETHGVLASLSELVWAPNKNTPDELYYNSIFQEKIGWKVHVVEGGLSRICTTTVLIQMISKLSSFGP</sequence>
<dbReference type="eggNOG" id="KOG4731">
    <property type="taxonomic scope" value="Eukaryota"/>
</dbReference>
<name>R0H804_9BRAS</name>
<dbReference type="InterPro" id="IPR057443">
    <property type="entry name" value="At5g54830-like"/>
</dbReference>
<dbReference type="PANTHER" id="PTHR47281:SF1">
    <property type="entry name" value="OS09G0557700 PROTEIN"/>
    <property type="match status" value="1"/>
</dbReference>
<protein>
    <recommendedName>
        <fullName evidence="2">DM13 domain-containing protein</fullName>
    </recommendedName>
</protein>
<dbReference type="Pfam" id="PF10517">
    <property type="entry name" value="DM13"/>
    <property type="match status" value="1"/>
</dbReference>
<evidence type="ECO:0000313" key="3">
    <source>
        <dbReference type="EMBL" id="EOA19723.1"/>
    </source>
</evidence>
<evidence type="ECO:0000256" key="1">
    <source>
        <dbReference type="SAM" id="SignalP"/>
    </source>
</evidence>
<feature type="signal peptide" evidence="1">
    <location>
        <begin position="1"/>
        <end position="24"/>
    </location>
</feature>
<reference evidence="4" key="1">
    <citation type="journal article" date="2013" name="Nat. Genet.">
        <title>The Capsella rubella genome and the genomic consequences of rapid mating system evolution.</title>
        <authorList>
            <person name="Slotte T."/>
            <person name="Hazzouri K.M."/>
            <person name="Agren J.A."/>
            <person name="Koenig D."/>
            <person name="Maumus F."/>
            <person name="Guo Y.L."/>
            <person name="Steige K."/>
            <person name="Platts A.E."/>
            <person name="Escobar J.S."/>
            <person name="Newman L.K."/>
            <person name="Wang W."/>
            <person name="Mandakova T."/>
            <person name="Vello E."/>
            <person name="Smith L.M."/>
            <person name="Henz S.R."/>
            <person name="Steffen J."/>
            <person name="Takuno S."/>
            <person name="Brandvain Y."/>
            <person name="Coop G."/>
            <person name="Andolfatto P."/>
            <person name="Hu T.T."/>
            <person name="Blanchette M."/>
            <person name="Clark R.M."/>
            <person name="Quesneville H."/>
            <person name="Nordborg M."/>
            <person name="Gaut B.S."/>
            <person name="Lysak M.A."/>
            <person name="Jenkins J."/>
            <person name="Grimwood J."/>
            <person name="Chapman J."/>
            <person name="Prochnik S."/>
            <person name="Shu S."/>
            <person name="Rokhsar D."/>
            <person name="Schmutz J."/>
            <person name="Weigel D."/>
            <person name="Wright S.I."/>
        </authorList>
    </citation>
    <scope>NUCLEOTIDE SEQUENCE [LARGE SCALE GENOMIC DNA]</scope>
    <source>
        <strain evidence="4">cv. Monte Gargano</strain>
    </source>
</reference>
<dbReference type="AlphaFoldDB" id="R0H804"/>
<dbReference type="InterPro" id="IPR045879">
    <property type="entry name" value="B561A"/>
</dbReference>
<dbReference type="SMART" id="SM00686">
    <property type="entry name" value="DM13"/>
    <property type="match status" value="1"/>
</dbReference>
<dbReference type="PROSITE" id="PS51549">
    <property type="entry name" value="DM13"/>
    <property type="match status" value="1"/>
</dbReference>
<dbReference type="Proteomes" id="UP000029121">
    <property type="component" value="Unassembled WGS sequence"/>
</dbReference>
<dbReference type="PANTHER" id="PTHR47281">
    <property type="entry name" value="OS09G0557700 PROTEIN"/>
    <property type="match status" value="1"/>
</dbReference>
<evidence type="ECO:0000313" key="4">
    <source>
        <dbReference type="Proteomes" id="UP000029121"/>
    </source>
</evidence>
<accession>R0H804</accession>
<dbReference type="Pfam" id="PF25489">
    <property type="entry name" value="At5g54830"/>
    <property type="match status" value="1"/>
</dbReference>
<feature type="chain" id="PRO_5004352001" description="DM13 domain-containing protein" evidence="1">
    <location>
        <begin position="25"/>
        <end position="409"/>
    </location>
</feature>
<keyword evidence="4" id="KW-1185">Reference proteome</keyword>
<evidence type="ECO:0000259" key="2">
    <source>
        <dbReference type="PROSITE" id="PS51549"/>
    </source>
</evidence>
<organism evidence="3 4">
    <name type="scientific">Capsella rubella</name>
    <dbReference type="NCBI Taxonomy" id="81985"/>
    <lineage>
        <taxon>Eukaryota</taxon>
        <taxon>Viridiplantae</taxon>
        <taxon>Streptophyta</taxon>
        <taxon>Embryophyta</taxon>
        <taxon>Tracheophyta</taxon>
        <taxon>Spermatophyta</taxon>
        <taxon>Magnoliopsida</taxon>
        <taxon>eudicotyledons</taxon>
        <taxon>Gunneridae</taxon>
        <taxon>Pentapetalae</taxon>
        <taxon>rosids</taxon>
        <taxon>malvids</taxon>
        <taxon>Brassicales</taxon>
        <taxon>Brassicaceae</taxon>
        <taxon>Camelineae</taxon>
        <taxon>Capsella</taxon>
    </lineage>
</organism>
<feature type="domain" description="DM13" evidence="2">
    <location>
        <begin position="36"/>
        <end position="139"/>
    </location>
</feature>
<gene>
    <name evidence="3" type="ORF">CARUB_v10003770mg</name>
</gene>
<dbReference type="EMBL" id="KB870810">
    <property type="protein sequence ID" value="EOA19723.1"/>
    <property type="molecule type" value="Genomic_DNA"/>
</dbReference>
<dbReference type="STRING" id="81985.R0H804"/>
<dbReference type="InterPro" id="IPR019545">
    <property type="entry name" value="DM13_domain"/>
</dbReference>
<proteinExistence type="predicted"/>
<keyword evidence="1" id="KW-0732">Signal</keyword>